<keyword evidence="3" id="KW-1185">Reference proteome</keyword>
<feature type="transmembrane region" description="Helical" evidence="1">
    <location>
        <begin position="60"/>
        <end position="79"/>
    </location>
</feature>
<gene>
    <name evidence="2" type="ORF">GSTUAT00002048001</name>
</gene>
<keyword evidence="1" id="KW-0812">Transmembrane</keyword>
<protein>
    <submittedName>
        <fullName evidence="2">Uncharacterized protein</fullName>
    </submittedName>
</protein>
<keyword evidence="1" id="KW-1133">Transmembrane helix</keyword>
<accession>A0A292Q5A9</accession>
<dbReference type="Proteomes" id="UP001412239">
    <property type="component" value="Unassembled WGS sequence"/>
</dbReference>
<name>A0A292Q5A9_9PEZI</name>
<sequence>MDRFVPHPDYAEDQPYSRTILTTHVLHRGANVGAAFGALYGAARYGLSAHARKLPLATSMVQASGVGVVLATGVAALALSGRMYGRQGIEWQDRSWRLLENRPQNGIDEWSASGALVGGVLGGVKEGLRWKGITGSAGIGSVVGIAGWAVYNKMGGRGEQANAVGDSEKADVRS</sequence>
<proteinExistence type="predicted"/>
<evidence type="ECO:0000313" key="3">
    <source>
        <dbReference type="Proteomes" id="UP001412239"/>
    </source>
</evidence>
<evidence type="ECO:0000313" key="2">
    <source>
        <dbReference type="EMBL" id="CUS13837.1"/>
    </source>
</evidence>
<dbReference type="EMBL" id="LN890966">
    <property type="protein sequence ID" value="CUS13837.1"/>
    <property type="molecule type" value="Genomic_DNA"/>
</dbReference>
<keyword evidence="1" id="KW-0472">Membrane</keyword>
<organism evidence="2 3">
    <name type="scientific">Tuber aestivum</name>
    <name type="common">summer truffle</name>
    <dbReference type="NCBI Taxonomy" id="59557"/>
    <lineage>
        <taxon>Eukaryota</taxon>
        <taxon>Fungi</taxon>
        <taxon>Dikarya</taxon>
        <taxon>Ascomycota</taxon>
        <taxon>Pezizomycotina</taxon>
        <taxon>Pezizomycetes</taxon>
        <taxon>Pezizales</taxon>
        <taxon>Tuberaceae</taxon>
        <taxon>Tuber</taxon>
    </lineage>
</organism>
<reference evidence="2" key="1">
    <citation type="submission" date="2015-10" db="EMBL/GenBank/DDBJ databases">
        <authorList>
            <person name="Regsiter A."/>
            <person name="william w."/>
        </authorList>
    </citation>
    <scope>NUCLEOTIDE SEQUENCE</scope>
    <source>
        <strain evidence="2">Montdore</strain>
    </source>
</reference>
<dbReference type="AlphaFoldDB" id="A0A292Q5A9"/>
<evidence type="ECO:0000256" key="1">
    <source>
        <dbReference type="SAM" id="Phobius"/>
    </source>
</evidence>